<dbReference type="InterPro" id="IPR050349">
    <property type="entry name" value="WD_LIS1/nudF_dynein_reg"/>
</dbReference>
<dbReference type="HOGENOM" id="CLU_000288_57_24_1"/>
<dbReference type="PANTHER" id="PTHR44129">
    <property type="entry name" value="WD REPEAT-CONTAINING PROTEIN POP1"/>
    <property type="match status" value="1"/>
</dbReference>
<dbReference type="OrthoDB" id="674604at2759"/>
<feature type="repeat" description="WD" evidence="3">
    <location>
        <begin position="214"/>
        <end position="255"/>
    </location>
</feature>
<dbReference type="InterPro" id="IPR000719">
    <property type="entry name" value="Prot_kinase_dom"/>
</dbReference>
<dbReference type="Proteomes" id="UP000027456">
    <property type="component" value="Unassembled WGS sequence"/>
</dbReference>
<dbReference type="PROSITE" id="PS50294">
    <property type="entry name" value="WD_REPEATS_REGION"/>
    <property type="match status" value="6"/>
</dbReference>
<dbReference type="PROSITE" id="PS00678">
    <property type="entry name" value="WD_REPEATS_1"/>
    <property type="match status" value="4"/>
</dbReference>
<dbReference type="STRING" id="1423351.A0A074RSU1"/>
<dbReference type="InterPro" id="IPR001245">
    <property type="entry name" value="Ser-Thr/Tyr_kinase_cat_dom"/>
</dbReference>
<keyword evidence="1 3" id="KW-0853">WD repeat</keyword>
<evidence type="ECO:0000256" key="3">
    <source>
        <dbReference type="PROSITE-ProRule" id="PRU00221"/>
    </source>
</evidence>
<evidence type="ECO:0000313" key="6">
    <source>
        <dbReference type="EMBL" id="KEP49944.1"/>
    </source>
</evidence>
<evidence type="ECO:0000256" key="4">
    <source>
        <dbReference type="SAM" id="MobiDB-lite"/>
    </source>
</evidence>
<keyword evidence="7" id="KW-1185">Reference proteome</keyword>
<dbReference type="InterPro" id="IPR036322">
    <property type="entry name" value="WD40_repeat_dom_sf"/>
</dbReference>
<dbReference type="Gene3D" id="2.130.10.10">
    <property type="entry name" value="YVTN repeat-like/Quinoprotein amine dehydrogenase"/>
    <property type="match status" value="2"/>
</dbReference>
<feature type="repeat" description="WD" evidence="3">
    <location>
        <begin position="257"/>
        <end position="298"/>
    </location>
</feature>
<dbReference type="SUPFAM" id="SSF56112">
    <property type="entry name" value="Protein kinase-like (PK-like)"/>
    <property type="match status" value="1"/>
</dbReference>
<proteinExistence type="predicted"/>
<feature type="repeat" description="WD" evidence="3">
    <location>
        <begin position="37"/>
        <end position="78"/>
    </location>
</feature>
<gene>
    <name evidence="6" type="ORF">V565_089960</name>
</gene>
<evidence type="ECO:0000256" key="2">
    <source>
        <dbReference type="ARBA" id="ARBA00022737"/>
    </source>
</evidence>
<dbReference type="InterPro" id="IPR011009">
    <property type="entry name" value="Kinase-like_dom_sf"/>
</dbReference>
<feature type="repeat" description="WD" evidence="3">
    <location>
        <begin position="300"/>
        <end position="330"/>
    </location>
</feature>
<dbReference type="SMART" id="SM00220">
    <property type="entry name" value="S_TKc"/>
    <property type="match status" value="1"/>
</dbReference>
<dbReference type="PROSITE" id="PS50082">
    <property type="entry name" value="WD_REPEATS_2"/>
    <property type="match status" value="6"/>
</dbReference>
<dbReference type="Pfam" id="PF07714">
    <property type="entry name" value="PK_Tyr_Ser-Thr"/>
    <property type="match status" value="1"/>
</dbReference>
<comment type="caution">
    <text evidence="6">The sequence shown here is derived from an EMBL/GenBank/DDBJ whole genome shotgun (WGS) entry which is preliminary data.</text>
</comment>
<name>A0A074RSU1_9AGAM</name>
<evidence type="ECO:0000256" key="1">
    <source>
        <dbReference type="ARBA" id="ARBA00022574"/>
    </source>
</evidence>
<reference evidence="6 7" key="1">
    <citation type="submission" date="2013-12" db="EMBL/GenBank/DDBJ databases">
        <authorList>
            <person name="Cubeta M."/>
            <person name="Pakala S."/>
            <person name="Fedorova N."/>
            <person name="Thomas E."/>
            <person name="Dean R."/>
            <person name="Jabaji S."/>
            <person name="Neate S."/>
            <person name="Toda T."/>
            <person name="Tavantzis S."/>
            <person name="Vilgalys R."/>
            <person name="Bharathan N."/>
            <person name="Pakala S."/>
            <person name="Losada L.S."/>
            <person name="Zafar N."/>
            <person name="Nierman W."/>
        </authorList>
    </citation>
    <scope>NUCLEOTIDE SEQUENCE [LARGE SCALE GENOMIC DNA]</scope>
    <source>
        <strain evidence="6 7">123E</strain>
    </source>
</reference>
<organism evidence="6 7">
    <name type="scientific">Rhizoctonia solani 123E</name>
    <dbReference type="NCBI Taxonomy" id="1423351"/>
    <lineage>
        <taxon>Eukaryota</taxon>
        <taxon>Fungi</taxon>
        <taxon>Dikarya</taxon>
        <taxon>Basidiomycota</taxon>
        <taxon>Agaricomycotina</taxon>
        <taxon>Agaricomycetes</taxon>
        <taxon>Cantharellales</taxon>
        <taxon>Ceratobasidiaceae</taxon>
        <taxon>Rhizoctonia</taxon>
    </lineage>
</organism>
<dbReference type="PRINTS" id="PR00109">
    <property type="entry name" value="TYRKINASE"/>
</dbReference>
<dbReference type="InterPro" id="IPR020472">
    <property type="entry name" value="WD40_PAC1"/>
</dbReference>
<dbReference type="PROSITE" id="PS50011">
    <property type="entry name" value="PROTEIN_KINASE_DOM"/>
    <property type="match status" value="1"/>
</dbReference>
<protein>
    <submittedName>
        <fullName evidence="6">Tyrosine kinase family catalytic domain protein</fullName>
    </submittedName>
</protein>
<dbReference type="GO" id="GO:0005524">
    <property type="term" value="F:ATP binding"/>
    <property type="evidence" value="ECO:0007669"/>
    <property type="project" value="InterPro"/>
</dbReference>
<dbReference type="SUPFAM" id="SSF50978">
    <property type="entry name" value="WD40 repeat-like"/>
    <property type="match status" value="1"/>
</dbReference>
<keyword evidence="6" id="KW-0418">Kinase</keyword>
<keyword evidence="6" id="KW-0808">Transferase</keyword>
<evidence type="ECO:0000259" key="5">
    <source>
        <dbReference type="PROSITE" id="PS50011"/>
    </source>
</evidence>
<evidence type="ECO:0000313" key="7">
    <source>
        <dbReference type="Proteomes" id="UP000027456"/>
    </source>
</evidence>
<dbReference type="SMART" id="SM00320">
    <property type="entry name" value="WD40"/>
    <property type="match status" value="7"/>
</dbReference>
<dbReference type="EMBL" id="AZST01000305">
    <property type="protein sequence ID" value="KEP49944.1"/>
    <property type="molecule type" value="Genomic_DNA"/>
</dbReference>
<keyword evidence="2" id="KW-0677">Repeat</keyword>
<accession>A0A074RSU1</accession>
<feature type="domain" description="Protein kinase" evidence="5">
    <location>
        <begin position="392"/>
        <end position="659"/>
    </location>
</feature>
<feature type="repeat" description="WD" evidence="3">
    <location>
        <begin position="171"/>
        <end position="212"/>
    </location>
</feature>
<dbReference type="InterPro" id="IPR019775">
    <property type="entry name" value="WD40_repeat_CS"/>
</dbReference>
<dbReference type="GO" id="GO:0004672">
    <property type="term" value="F:protein kinase activity"/>
    <property type="evidence" value="ECO:0007669"/>
    <property type="project" value="InterPro"/>
</dbReference>
<dbReference type="CDD" id="cd00200">
    <property type="entry name" value="WD40"/>
    <property type="match status" value="1"/>
</dbReference>
<dbReference type="Gene3D" id="1.10.510.10">
    <property type="entry name" value="Transferase(Phosphotransferase) domain 1"/>
    <property type="match status" value="1"/>
</dbReference>
<sequence length="674" mass="74473">MTSNIRASIAGQSKLPGHGDGTILPQSAQPRPPLIVHEGHKSAVRSVTFSPDGKLVVSGSGDHTVRIWDAHRSSPIGEPIIGHLDWIRSVAYSPLGDVIASGSEDKTIRLWDVNTRRQLGAIKGDHIFYSVAFSPDAKLIVTGCGGASPRRSKCSVQLWDVQNMTSSANPFKGHSLFVNSVQFSPDGTRVISGSSDNTIRVWDVEHGTTVVGPLKAHTQWVRSVAFSPDGSQIVSCSRDRTLRLWDAREGRLIGNPYEGHTKWVQSVAFSPRGTYVASGGNDKTVRLWDVRTGRQVDQPFEEHTEAVKSVSFSPCGQYIASGSNDKKVIIRSISADYPEPSSDLDSYMEPIDGGLLQNEATQIVSQMSTQQIFECLITAGCINLSPQMDTQQNSAMIVSGGGFGDIWVGQLHNGTKVAIKAWRSNALKDCRLKALKRAAREIYYWSRMEHRNIHQLMGVIVFKDQYLGMVSEWMENGNLHEYLQTHRDADRYRLCIDVASGLEYMHSRSTVHGDLKAMNVLVSSDGIARLSDFDFAVMSEASSLLFTESSNTRSGSIRWVAPEMLVGETPKRTKASDVYALGMEIFTGEVPYPQCRMDFNVLTTVTQGTLPTRPTDRLKDDVQGNAVWRIMLECWDRDVSKRPSAGQVVEIVCCSMPCLVWFHADKNILYNLGS</sequence>
<dbReference type="InterPro" id="IPR001680">
    <property type="entry name" value="WD40_rpt"/>
</dbReference>
<feature type="region of interest" description="Disordered" evidence="4">
    <location>
        <begin position="1"/>
        <end position="32"/>
    </location>
</feature>
<dbReference type="PRINTS" id="PR00320">
    <property type="entry name" value="GPROTEINBRPT"/>
</dbReference>
<dbReference type="Pfam" id="PF00400">
    <property type="entry name" value="WD40"/>
    <property type="match status" value="7"/>
</dbReference>
<dbReference type="AlphaFoldDB" id="A0A074RSU1"/>
<dbReference type="InterPro" id="IPR015943">
    <property type="entry name" value="WD40/YVTN_repeat-like_dom_sf"/>
</dbReference>
<feature type="repeat" description="WD" evidence="3">
    <location>
        <begin position="80"/>
        <end position="121"/>
    </location>
</feature>